<keyword evidence="3" id="KW-1185">Reference proteome</keyword>
<sequence length="103" mass="10956">MNAAVSYRRPVLRRGFDSKNPSLASLLPPERSLLATGHPGGAKGGQRDITPLSRSSDATLSSSASGALRSAVPRHHNQPQNNRSGFSHSALFIQSGLIEQLQL</sequence>
<dbReference type="AlphaFoldDB" id="A0A9N7TNC1"/>
<name>A0A9N7TNC1_PLEPL</name>
<accession>A0A9N7TNC1</accession>
<feature type="compositionally biased region" description="Low complexity" evidence="1">
    <location>
        <begin position="52"/>
        <end position="71"/>
    </location>
</feature>
<evidence type="ECO:0000256" key="1">
    <source>
        <dbReference type="SAM" id="MobiDB-lite"/>
    </source>
</evidence>
<gene>
    <name evidence="2" type="ORF">PLEPLA_LOCUS3877</name>
</gene>
<organism evidence="2 3">
    <name type="scientific">Pleuronectes platessa</name>
    <name type="common">European plaice</name>
    <dbReference type="NCBI Taxonomy" id="8262"/>
    <lineage>
        <taxon>Eukaryota</taxon>
        <taxon>Metazoa</taxon>
        <taxon>Chordata</taxon>
        <taxon>Craniata</taxon>
        <taxon>Vertebrata</taxon>
        <taxon>Euteleostomi</taxon>
        <taxon>Actinopterygii</taxon>
        <taxon>Neopterygii</taxon>
        <taxon>Teleostei</taxon>
        <taxon>Neoteleostei</taxon>
        <taxon>Acanthomorphata</taxon>
        <taxon>Carangaria</taxon>
        <taxon>Pleuronectiformes</taxon>
        <taxon>Pleuronectoidei</taxon>
        <taxon>Pleuronectidae</taxon>
        <taxon>Pleuronectes</taxon>
    </lineage>
</organism>
<dbReference type="Proteomes" id="UP001153269">
    <property type="component" value="Unassembled WGS sequence"/>
</dbReference>
<evidence type="ECO:0000313" key="3">
    <source>
        <dbReference type="Proteomes" id="UP001153269"/>
    </source>
</evidence>
<feature type="region of interest" description="Disordered" evidence="1">
    <location>
        <begin position="1"/>
        <end position="86"/>
    </location>
</feature>
<reference evidence="2" key="1">
    <citation type="submission" date="2020-03" db="EMBL/GenBank/DDBJ databases">
        <authorList>
            <person name="Weist P."/>
        </authorList>
    </citation>
    <scope>NUCLEOTIDE SEQUENCE</scope>
</reference>
<proteinExistence type="predicted"/>
<evidence type="ECO:0000313" key="2">
    <source>
        <dbReference type="EMBL" id="CAB1416121.1"/>
    </source>
</evidence>
<dbReference type="EMBL" id="CADEAL010000191">
    <property type="protein sequence ID" value="CAB1416121.1"/>
    <property type="molecule type" value="Genomic_DNA"/>
</dbReference>
<protein>
    <submittedName>
        <fullName evidence="2">Uncharacterized protein</fullName>
    </submittedName>
</protein>
<comment type="caution">
    <text evidence="2">The sequence shown here is derived from an EMBL/GenBank/DDBJ whole genome shotgun (WGS) entry which is preliminary data.</text>
</comment>